<evidence type="ECO:0000313" key="2">
    <source>
        <dbReference type="Proteomes" id="UP000245206"/>
    </source>
</evidence>
<dbReference type="Proteomes" id="UP000245206">
    <property type="component" value="Unassembled WGS sequence"/>
</dbReference>
<evidence type="ECO:0000313" key="1">
    <source>
        <dbReference type="EMBL" id="GBF43037.1"/>
    </source>
</evidence>
<name>A0A2P2DEI5_9LEPT</name>
<accession>A0A2P2DEI5</accession>
<protein>
    <submittedName>
        <fullName evidence="1">Concanavalin A-like lectin/glucanases family protein</fullName>
    </submittedName>
</protein>
<organism evidence="1 2">
    <name type="scientific">Leptospira ellinghausenii</name>
    <dbReference type="NCBI Taxonomy" id="1917822"/>
    <lineage>
        <taxon>Bacteria</taxon>
        <taxon>Pseudomonadati</taxon>
        <taxon>Spirochaetota</taxon>
        <taxon>Spirochaetia</taxon>
        <taxon>Leptospirales</taxon>
        <taxon>Leptospiraceae</taxon>
        <taxon>Leptospira</taxon>
    </lineage>
</organism>
<proteinExistence type="predicted"/>
<gene>
    <name evidence="1" type="ORF">LPTSP2_23330</name>
</gene>
<sequence>MIFSYIFNCKPSQLENTNDVYSDEFTERQILICLLKVSDCFGNTPIQRLVQFKFTNGSELNATQIG</sequence>
<dbReference type="EMBL" id="BFAZ01000009">
    <property type="protein sequence ID" value="GBF43037.1"/>
    <property type="molecule type" value="Genomic_DNA"/>
</dbReference>
<comment type="caution">
    <text evidence="1">The sequence shown here is derived from an EMBL/GenBank/DDBJ whole genome shotgun (WGS) entry which is preliminary data.</text>
</comment>
<reference evidence="2" key="1">
    <citation type="journal article" date="2019" name="Microbiol. Immunol.">
        <title>Molecular and phenotypic characterization of Leptospira johnsonii sp. nov., Leptospira ellinghausenii sp. nov. and Leptospira ryugenii sp. nov. isolated from soil and water in Japan.</title>
        <authorList>
            <person name="Masuzawa T."/>
            <person name="Saito M."/>
            <person name="Nakao R."/>
            <person name="Nikaido Y."/>
            <person name="Matsumoto M."/>
            <person name="Ogawa M."/>
            <person name="Yokoyama M."/>
            <person name="Hidaka Y."/>
            <person name="Tomita J."/>
            <person name="Sakakibara K."/>
            <person name="Suzuki K."/>
            <person name="Yasuda S."/>
            <person name="Sato H."/>
            <person name="Yamaguchi M."/>
            <person name="Yoshida S.I."/>
            <person name="Koizumi N."/>
            <person name="Kawamura Y."/>
        </authorList>
    </citation>
    <scope>NUCLEOTIDE SEQUENCE [LARGE SCALE GENOMIC DNA]</scope>
    <source>
        <strain evidence="2">E18</strain>
    </source>
</reference>
<dbReference type="AlphaFoldDB" id="A0A2P2DEI5"/>
<keyword evidence="2" id="KW-1185">Reference proteome</keyword>
<dbReference type="GO" id="GO:0030246">
    <property type="term" value="F:carbohydrate binding"/>
    <property type="evidence" value="ECO:0007669"/>
    <property type="project" value="UniProtKB-KW"/>
</dbReference>
<keyword evidence="1" id="KW-0430">Lectin</keyword>